<feature type="region of interest" description="Disordered" evidence="12">
    <location>
        <begin position="1"/>
        <end position="39"/>
    </location>
</feature>
<dbReference type="GO" id="GO:0008270">
    <property type="term" value="F:zinc ion binding"/>
    <property type="evidence" value="ECO:0007669"/>
    <property type="project" value="UniProtKB-KW"/>
</dbReference>
<dbReference type="GO" id="GO:0000981">
    <property type="term" value="F:DNA-binding transcription factor activity, RNA polymerase II-specific"/>
    <property type="evidence" value="ECO:0007669"/>
    <property type="project" value="TreeGrafter"/>
</dbReference>
<dbReference type="InterPro" id="IPR036236">
    <property type="entry name" value="Znf_C2H2_sf"/>
</dbReference>
<keyword evidence="3" id="KW-0479">Metal-binding</keyword>
<dbReference type="InterPro" id="IPR013087">
    <property type="entry name" value="Znf_C2H2_type"/>
</dbReference>
<accession>A0A1V9X764</accession>
<comment type="subcellular location">
    <subcellularLocation>
        <location evidence="1">Nucleus</location>
    </subcellularLocation>
</comment>
<keyword evidence="10" id="KW-0539">Nucleus</keyword>
<feature type="domain" description="C2H2-type" evidence="13">
    <location>
        <begin position="92"/>
        <end position="119"/>
    </location>
</feature>
<evidence type="ECO:0000256" key="11">
    <source>
        <dbReference type="PROSITE-ProRule" id="PRU00042"/>
    </source>
</evidence>
<evidence type="ECO:0000256" key="9">
    <source>
        <dbReference type="ARBA" id="ARBA00023163"/>
    </source>
</evidence>
<dbReference type="FunFam" id="3.30.160.60:FF:001004">
    <property type="entry name" value="Zinc finger protein 426"/>
    <property type="match status" value="1"/>
</dbReference>
<evidence type="ECO:0000259" key="13">
    <source>
        <dbReference type="PROSITE" id="PS50157"/>
    </source>
</evidence>
<reference evidence="14 15" key="1">
    <citation type="journal article" date="2017" name="Gigascience">
        <title>Draft genome of the honey bee ectoparasitic mite, Tropilaelaps mercedesae, is shaped by the parasitic life history.</title>
        <authorList>
            <person name="Dong X."/>
            <person name="Armstrong S.D."/>
            <person name="Xia D."/>
            <person name="Makepeace B.L."/>
            <person name="Darby A.C."/>
            <person name="Kadowaki T."/>
        </authorList>
    </citation>
    <scope>NUCLEOTIDE SEQUENCE [LARGE SCALE GENOMIC DNA]</scope>
    <source>
        <strain evidence="14">Wuxi-XJTLU</strain>
    </source>
</reference>
<proteinExistence type="inferred from homology"/>
<dbReference type="Proteomes" id="UP000192247">
    <property type="component" value="Unassembled WGS sequence"/>
</dbReference>
<keyword evidence="8" id="KW-0238">DNA-binding</keyword>
<dbReference type="PANTHER" id="PTHR24394">
    <property type="entry name" value="ZINC FINGER PROTEIN"/>
    <property type="match status" value="1"/>
</dbReference>
<organism evidence="14 15">
    <name type="scientific">Tropilaelaps mercedesae</name>
    <dbReference type="NCBI Taxonomy" id="418985"/>
    <lineage>
        <taxon>Eukaryota</taxon>
        <taxon>Metazoa</taxon>
        <taxon>Ecdysozoa</taxon>
        <taxon>Arthropoda</taxon>
        <taxon>Chelicerata</taxon>
        <taxon>Arachnida</taxon>
        <taxon>Acari</taxon>
        <taxon>Parasitiformes</taxon>
        <taxon>Mesostigmata</taxon>
        <taxon>Gamasina</taxon>
        <taxon>Dermanyssoidea</taxon>
        <taxon>Laelapidae</taxon>
        <taxon>Tropilaelaps</taxon>
    </lineage>
</organism>
<dbReference type="AlphaFoldDB" id="A0A1V9X764"/>
<dbReference type="Gene3D" id="3.30.160.60">
    <property type="entry name" value="Classic Zinc Finger"/>
    <property type="match status" value="2"/>
</dbReference>
<evidence type="ECO:0000256" key="1">
    <source>
        <dbReference type="ARBA" id="ARBA00004123"/>
    </source>
</evidence>
<comment type="caution">
    <text evidence="14">The sequence shown here is derived from an EMBL/GenBank/DDBJ whole genome shotgun (WGS) entry which is preliminary data.</text>
</comment>
<keyword evidence="4" id="KW-0677">Repeat</keyword>
<dbReference type="SUPFAM" id="SSF57667">
    <property type="entry name" value="beta-beta-alpha zinc fingers"/>
    <property type="match status" value="1"/>
</dbReference>
<keyword evidence="9" id="KW-0804">Transcription</keyword>
<comment type="similarity">
    <text evidence="2">Belongs to the krueppel C2H2-type zinc-finger protein family.</text>
</comment>
<dbReference type="InterPro" id="IPR022755">
    <property type="entry name" value="Znf_C2H2_jaz"/>
</dbReference>
<keyword evidence="5 11" id="KW-0863">Zinc-finger</keyword>
<evidence type="ECO:0000256" key="12">
    <source>
        <dbReference type="SAM" id="MobiDB-lite"/>
    </source>
</evidence>
<dbReference type="InParanoid" id="A0A1V9X764"/>
<evidence type="ECO:0000256" key="10">
    <source>
        <dbReference type="ARBA" id="ARBA00023242"/>
    </source>
</evidence>
<evidence type="ECO:0000313" key="14">
    <source>
        <dbReference type="EMBL" id="OQR69203.1"/>
    </source>
</evidence>
<keyword evidence="15" id="KW-1185">Reference proteome</keyword>
<protein>
    <recommendedName>
        <fullName evidence="13">C2H2-type domain-containing protein</fullName>
    </recommendedName>
</protein>
<dbReference type="SMART" id="SM00355">
    <property type="entry name" value="ZnF_C2H2"/>
    <property type="match status" value="2"/>
</dbReference>
<feature type="compositionally biased region" description="Polar residues" evidence="12">
    <location>
        <begin position="1"/>
        <end position="19"/>
    </location>
</feature>
<dbReference type="PANTHER" id="PTHR24394:SF48">
    <property type="entry name" value="ZINC FINGER PROTEIN 771"/>
    <property type="match status" value="1"/>
</dbReference>
<dbReference type="GO" id="GO:0003677">
    <property type="term" value="F:DNA binding"/>
    <property type="evidence" value="ECO:0007669"/>
    <property type="project" value="UniProtKB-KW"/>
</dbReference>
<evidence type="ECO:0000313" key="15">
    <source>
        <dbReference type="Proteomes" id="UP000192247"/>
    </source>
</evidence>
<dbReference type="OrthoDB" id="6155966at2759"/>
<dbReference type="PROSITE" id="PS50157">
    <property type="entry name" value="ZINC_FINGER_C2H2_2"/>
    <property type="match status" value="2"/>
</dbReference>
<gene>
    <name evidence="14" type="ORF">BIW11_01890</name>
</gene>
<dbReference type="GO" id="GO:0005634">
    <property type="term" value="C:nucleus"/>
    <property type="evidence" value="ECO:0007669"/>
    <property type="project" value="UniProtKB-SubCell"/>
</dbReference>
<evidence type="ECO:0000256" key="8">
    <source>
        <dbReference type="ARBA" id="ARBA00023125"/>
    </source>
</evidence>
<keyword evidence="7" id="KW-0805">Transcription regulation</keyword>
<keyword evidence="6" id="KW-0862">Zinc</keyword>
<evidence type="ECO:0000256" key="4">
    <source>
        <dbReference type="ARBA" id="ARBA00022737"/>
    </source>
</evidence>
<evidence type="ECO:0000256" key="3">
    <source>
        <dbReference type="ARBA" id="ARBA00022723"/>
    </source>
</evidence>
<evidence type="ECO:0000256" key="5">
    <source>
        <dbReference type="ARBA" id="ARBA00022771"/>
    </source>
</evidence>
<dbReference type="Pfam" id="PF00096">
    <property type="entry name" value="zf-C2H2"/>
    <property type="match status" value="1"/>
</dbReference>
<dbReference type="STRING" id="418985.A0A1V9X764"/>
<sequence length="156" mass="17027">MTATRTAPSSHGSATTGLSSHGAVHTDEARPPRRAAIMPRHDALFDRRRQDRAGFMTPIDLMIMSENVVSDIRLGIVPAGKVRPAAGTGKHLECEVCQKSFSRAATLKDHMRLHTGEKPFVCKQCGKGFASSNALKYHRRSEAHLNHVALTEFGAK</sequence>
<feature type="domain" description="C2H2-type" evidence="13">
    <location>
        <begin position="120"/>
        <end position="149"/>
    </location>
</feature>
<dbReference type="Pfam" id="PF12171">
    <property type="entry name" value="zf-C2H2_jaz"/>
    <property type="match status" value="1"/>
</dbReference>
<dbReference type="FunFam" id="3.30.160.60:FF:000761">
    <property type="entry name" value="Zinc finger protein 449"/>
    <property type="match status" value="1"/>
</dbReference>
<dbReference type="PROSITE" id="PS00028">
    <property type="entry name" value="ZINC_FINGER_C2H2_1"/>
    <property type="match status" value="2"/>
</dbReference>
<evidence type="ECO:0000256" key="6">
    <source>
        <dbReference type="ARBA" id="ARBA00022833"/>
    </source>
</evidence>
<name>A0A1V9X764_9ACAR</name>
<dbReference type="EMBL" id="MNPL01021868">
    <property type="protein sequence ID" value="OQR69203.1"/>
    <property type="molecule type" value="Genomic_DNA"/>
</dbReference>
<evidence type="ECO:0000256" key="7">
    <source>
        <dbReference type="ARBA" id="ARBA00023015"/>
    </source>
</evidence>
<evidence type="ECO:0000256" key="2">
    <source>
        <dbReference type="ARBA" id="ARBA00006991"/>
    </source>
</evidence>